<sequence>MTALAAVFGDLGGDARFVREVAQAAQSLRTLGVAGALDATLAAMRADPA</sequence>
<proteinExistence type="predicted"/>
<dbReference type="EMBL" id="CADIJR010000182">
    <property type="protein sequence ID" value="CAB3719519.1"/>
    <property type="molecule type" value="Genomic_DNA"/>
</dbReference>
<evidence type="ECO:0000313" key="1">
    <source>
        <dbReference type="EMBL" id="CAB3719519.1"/>
    </source>
</evidence>
<reference evidence="1 2" key="1">
    <citation type="submission" date="2020-04" db="EMBL/GenBank/DDBJ databases">
        <authorList>
            <person name="De Canck E."/>
        </authorList>
    </citation>
    <scope>NUCLEOTIDE SEQUENCE [LARGE SCALE GENOMIC DNA]</scope>
    <source>
        <strain evidence="1 2">LMG 26845</strain>
    </source>
</reference>
<accession>A0A6J5BYL4</accession>
<dbReference type="Proteomes" id="UP000507979">
    <property type="component" value="Unassembled WGS sequence"/>
</dbReference>
<dbReference type="AlphaFoldDB" id="A0A6J5BYL4"/>
<organism evidence="1 2">
    <name type="scientific">Achromobacter insuavis</name>
    <dbReference type="NCBI Taxonomy" id="1287735"/>
    <lineage>
        <taxon>Bacteria</taxon>
        <taxon>Pseudomonadati</taxon>
        <taxon>Pseudomonadota</taxon>
        <taxon>Betaproteobacteria</taxon>
        <taxon>Burkholderiales</taxon>
        <taxon>Alcaligenaceae</taxon>
        <taxon>Achromobacter</taxon>
    </lineage>
</organism>
<protein>
    <submittedName>
        <fullName evidence="1">Uncharacterized protein</fullName>
    </submittedName>
</protein>
<evidence type="ECO:0000313" key="2">
    <source>
        <dbReference type="Proteomes" id="UP000507979"/>
    </source>
</evidence>
<keyword evidence="2" id="KW-1185">Reference proteome</keyword>
<gene>
    <name evidence="1" type="ORF">LMG26845_06232</name>
</gene>
<name>A0A6J5BYL4_9BURK</name>